<feature type="region of interest" description="Disordered" evidence="1">
    <location>
        <begin position="1"/>
        <end position="22"/>
    </location>
</feature>
<organism evidence="2 3">
    <name type="scientific">Brasilonema sennae CENA114</name>
    <dbReference type="NCBI Taxonomy" id="415709"/>
    <lineage>
        <taxon>Bacteria</taxon>
        <taxon>Bacillati</taxon>
        <taxon>Cyanobacteriota</taxon>
        <taxon>Cyanophyceae</taxon>
        <taxon>Nostocales</taxon>
        <taxon>Scytonemataceae</taxon>
        <taxon>Brasilonema</taxon>
        <taxon>Bromeliae group (in: Brasilonema)</taxon>
    </lineage>
</organism>
<evidence type="ECO:0000256" key="1">
    <source>
        <dbReference type="SAM" id="MobiDB-lite"/>
    </source>
</evidence>
<reference evidence="2 3" key="1">
    <citation type="submission" date="2018-06" db="EMBL/GenBank/DDBJ databases">
        <title>Comparative genomics of Brasilonema spp. strains.</title>
        <authorList>
            <person name="Alvarenga D.O."/>
            <person name="Fiore M.F."/>
            <person name="Varani A.M."/>
        </authorList>
    </citation>
    <scope>NUCLEOTIDE SEQUENCE [LARGE SCALE GENOMIC DNA]</scope>
    <source>
        <strain evidence="2 3">CENA114</strain>
        <plasmid evidence="3">pboct1</plasmid>
    </source>
</reference>
<dbReference type="KEGG" id="bsen:DP114_33660"/>
<geneLocation type="plasmid" evidence="3">
    <name>pboct1</name>
</geneLocation>
<proteinExistence type="predicted"/>
<accession>A0A856MMN3</accession>
<sequence>MSTGKGIKRTRNQPALHSELKESHRIHLTPTAWSKLQKMAAVKGTSISELVEGWARESDIDGE</sequence>
<dbReference type="RefSeq" id="WP_169266890.1">
    <property type="nucleotide sequence ID" value="NZ_CAWOXK010000002.1"/>
</dbReference>
<dbReference type="Proteomes" id="UP000503129">
    <property type="component" value="Plasmid pBOCT1"/>
</dbReference>
<protein>
    <submittedName>
        <fullName evidence="2">Uncharacterized protein</fullName>
    </submittedName>
</protein>
<gene>
    <name evidence="2" type="ORF">DP114_33660</name>
</gene>
<dbReference type="AlphaFoldDB" id="A0A856MMN3"/>
<keyword evidence="3" id="KW-1185">Reference proteome</keyword>
<evidence type="ECO:0000313" key="3">
    <source>
        <dbReference type="Proteomes" id="UP000503129"/>
    </source>
</evidence>
<evidence type="ECO:0000313" key="2">
    <source>
        <dbReference type="EMBL" id="QDL12695.1"/>
    </source>
</evidence>
<keyword evidence="2" id="KW-0614">Plasmid</keyword>
<dbReference type="EMBL" id="CP030119">
    <property type="protein sequence ID" value="QDL12695.1"/>
    <property type="molecule type" value="Genomic_DNA"/>
</dbReference>
<feature type="compositionally biased region" description="Basic residues" evidence="1">
    <location>
        <begin position="1"/>
        <end position="11"/>
    </location>
</feature>
<name>A0A856MMN3_9CYAN</name>